<dbReference type="GO" id="GO:0005741">
    <property type="term" value="C:mitochondrial outer membrane"/>
    <property type="evidence" value="ECO:0007669"/>
    <property type="project" value="TreeGrafter"/>
</dbReference>
<evidence type="ECO:0000313" key="9">
    <source>
        <dbReference type="Proteomes" id="UP000601435"/>
    </source>
</evidence>
<dbReference type="GO" id="GO:0010506">
    <property type="term" value="P:regulation of autophagy"/>
    <property type="evidence" value="ECO:0007669"/>
    <property type="project" value="InterPro"/>
</dbReference>
<organism evidence="8 9">
    <name type="scientific">Symbiodinium necroappetens</name>
    <dbReference type="NCBI Taxonomy" id="1628268"/>
    <lineage>
        <taxon>Eukaryota</taxon>
        <taxon>Sar</taxon>
        <taxon>Alveolata</taxon>
        <taxon>Dinophyceae</taxon>
        <taxon>Suessiales</taxon>
        <taxon>Symbiodiniaceae</taxon>
        <taxon>Symbiodinium</taxon>
    </lineage>
</organism>
<evidence type="ECO:0000256" key="6">
    <source>
        <dbReference type="SAM" id="Phobius"/>
    </source>
</evidence>
<comment type="cofactor">
    <cofactor evidence="5">
        <name>[2Fe-2S] cluster</name>
        <dbReference type="ChEBI" id="CHEBI:190135"/>
    </cofactor>
</comment>
<keyword evidence="6" id="KW-1133">Transmembrane helix</keyword>
<sequence length="144" mass="14861">MARRSAGVIACALAAAGMLASLCFVAPSSPLAAAPRTEGGVVRPQPRFEGSCGTFASAVGAAGLLVLASRQIRTARKAEKINGKIDPESPKVVTKEDLKEGDKRVYCRCWLSGTFPLCDGAHAKHNEATGDNVGPLIVGVKKSG</sequence>
<keyword evidence="9" id="KW-1185">Reference proteome</keyword>
<dbReference type="Gene3D" id="3.40.5.90">
    <property type="entry name" value="CDGSH iron-sulfur domain, mitoNEET-type"/>
    <property type="match status" value="1"/>
</dbReference>
<keyword evidence="6" id="KW-0812">Transmembrane</keyword>
<dbReference type="GO" id="GO:0046872">
    <property type="term" value="F:metal ion binding"/>
    <property type="evidence" value="ECO:0007669"/>
    <property type="project" value="UniProtKB-KW"/>
</dbReference>
<dbReference type="EMBL" id="CAJNJA010061298">
    <property type="protein sequence ID" value="CAE7873321.1"/>
    <property type="molecule type" value="Genomic_DNA"/>
</dbReference>
<dbReference type="FunFam" id="3.40.5.90:FF:000001">
    <property type="entry name" value="CDGSH iron-sulfur domain-containing protein 1"/>
    <property type="match status" value="1"/>
</dbReference>
<comment type="caution">
    <text evidence="8">The sequence shown here is derived from an EMBL/GenBank/DDBJ whole genome shotgun (WGS) entry which is preliminary data.</text>
</comment>
<dbReference type="OrthoDB" id="449252at2759"/>
<dbReference type="GO" id="GO:0051537">
    <property type="term" value="F:2 iron, 2 sulfur cluster binding"/>
    <property type="evidence" value="ECO:0007669"/>
    <property type="project" value="UniProtKB-KW"/>
</dbReference>
<keyword evidence="2" id="KW-0479">Metal-binding</keyword>
<dbReference type="SMART" id="SM00704">
    <property type="entry name" value="ZnF_CDGSH"/>
    <property type="match status" value="1"/>
</dbReference>
<protein>
    <submittedName>
        <fullName evidence="8">Cisd1 protein</fullName>
    </submittedName>
</protein>
<reference evidence="8" key="1">
    <citation type="submission" date="2021-02" db="EMBL/GenBank/DDBJ databases">
        <authorList>
            <person name="Dougan E. K."/>
            <person name="Rhodes N."/>
            <person name="Thang M."/>
            <person name="Chan C."/>
        </authorList>
    </citation>
    <scope>NUCLEOTIDE SEQUENCE</scope>
</reference>
<dbReference type="InterPro" id="IPR018967">
    <property type="entry name" value="FeS-contain_CDGSH-typ"/>
</dbReference>
<gene>
    <name evidence="8" type="primary">Cisd1</name>
    <name evidence="8" type="ORF">SNEC2469_LOCUS28329</name>
</gene>
<feature type="transmembrane region" description="Helical" evidence="6">
    <location>
        <begin position="48"/>
        <end position="68"/>
    </location>
</feature>
<evidence type="ECO:0000259" key="7">
    <source>
        <dbReference type="SMART" id="SM00704"/>
    </source>
</evidence>
<evidence type="ECO:0000256" key="2">
    <source>
        <dbReference type="ARBA" id="ARBA00022723"/>
    </source>
</evidence>
<dbReference type="AlphaFoldDB" id="A0A813APG8"/>
<dbReference type="Pfam" id="PF09360">
    <property type="entry name" value="zf-CDGSH"/>
    <property type="match status" value="1"/>
</dbReference>
<dbReference type="PANTHER" id="PTHR13680:SF5">
    <property type="entry name" value="CDGSH IRON-SULFUR DOMAIN-CONTAINING PROTEIN 1"/>
    <property type="match status" value="1"/>
</dbReference>
<evidence type="ECO:0000256" key="1">
    <source>
        <dbReference type="ARBA" id="ARBA00022714"/>
    </source>
</evidence>
<keyword evidence="6" id="KW-0472">Membrane</keyword>
<name>A0A813APG8_9DINO</name>
<accession>A0A813APG8</accession>
<dbReference type="PANTHER" id="PTHR13680">
    <property type="entry name" value="CDGSH IRON-SULFUR DOMAIN-CONTAINING PROTEIN 1"/>
    <property type="match status" value="1"/>
</dbReference>
<evidence type="ECO:0000256" key="4">
    <source>
        <dbReference type="ARBA" id="ARBA00023014"/>
    </source>
</evidence>
<dbReference type="InterPro" id="IPR045131">
    <property type="entry name" value="CISD1/2"/>
</dbReference>
<keyword evidence="3" id="KW-0408">Iron</keyword>
<evidence type="ECO:0000256" key="5">
    <source>
        <dbReference type="ARBA" id="ARBA00034078"/>
    </source>
</evidence>
<evidence type="ECO:0000313" key="8">
    <source>
        <dbReference type="EMBL" id="CAE7873321.1"/>
    </source>
</evidence>
<keyword evidence="4" id="KW-0411">Iron-sulfur</keyword>
<dbReference type="InterPro" id="IPR042216">
    <property type="entry name" value="MitoNEET_CISD"/>
</dbReference>
<proteinExistence type="predicted"/>
<keyword evidence="1" id="KW-0001">2Fe-2S</keyword>
<evidence type="ECO:0000256" key="3">
    <source>
        <dbReference type="ARBA" id="ARBA00023004"/>
    </source>
</evidence>
<dbReference type="Proteomes" id="UP000601435">
    <property type="component" value="Unassembled WGS sequence"/>
</dbReference>
<feature type="domain" description="Iron-binding zinc finger CDGSH type" evidence="7">
    <location>
        <begin position="91"/>
        <end position="128"/>
    </location>
</feature>